<dbReference type="InterPro" id="IPR039425">
    <property type="entry name" value="RNA_pol_sigma-70-like"/>
</dbReference>
<dbReference type="NCBIfam" id="TIGR02937">
    <property type="entry name" value="sigma70-ECF"/>
    <property type="match status" value="1"/>
</dbReference>
<dbReference type="PANTHER" id="PTHR43133">
    <property type="entry name" value="RNA POLYMERASE ECF-TYPE SIGMA FACTO"/>
    <property type="match status" value="1"/>
</dbReference>
<proteinExistence type="inferred from homology"/>
<comment type="caution">
    <text evidence="8">The sequence shown here is derived from an EMBL/GenBank/DDBJ whole genome shotgun (WGS) entry which is preliminary data.</text>
</comment>
<evidence type="ECO:0000259" key="6">
    <source>
        <dbReference type="Pfam" id="PF04542"/>
    </source>
</evidence>
<dbReference type="GO" id="GO:0016987">
    <property type="term" value="F:sigma factor activity"/>
    <property type="evidence" value="ECO:0007669"/>
    <property type="project" value="UniProtKB-KW"/>
</dbReference>
<dbReference type="InterPro" id="IPR013249">
    <property type="entry name" value="RNA_pol_sigma70_r4_t2"/>
</dbReference>
<dbReference type="InterPro" id="IPR036388">
    <property type="entry name" value="WH-like_DNA-bd_sf"/>
</dbReference>
<evidence type="ECO:0000256" key="5">
    <source>
        <dbReference type="ARBA" id="ARBA00023163"/>
    </source>
</evidence>
<dbReference type="SUPFAM" id="SSF88659">
    <property type="entry name" value="Sigma3 and sigma4 domains of RNA polymerase sigma factors"/>
    <property type="match status" value="1"/>
</dbReference>
<gene>
    <name evidence="8" type="ORF">DI598_05270</name>
</gene>
<dbReference type="Proteomes" id="UP000249645">
    <property type="component" value="Unassembled WGS sequence"/>
</dbReference>
<dbReference type="InterPro" id="IPR013325">
    <property type="entry name" value="RNA_pol_sigma_r2"/>
</dbReference>
<keyword evidence="5" id="KW-0804">Transcription</keyword>
<reference evidence="8 9" key="1">
    <citation type="submission" date="2017-11" db="EMBL/GenBank/DDBJ databases">
        <title>Infants hospitalized years apart are colonized by the same room-sourced microbial strains.</title>
        <authorList>
            <person name="Brooks B."/>
            <person name="Olm M.R."/>
            <person name="Firek B.A."/>
            <person name="Baker R."/>
            <person name="Thomas B.C."/>
            <person name="Morowitz M.J."/>
            <person name="Banfield J.F."/>
        </authorList>
    </citation>
    <scope>NUCLEOTIDE SEQUENCE [LARGE SCALE GENOMIC DNA]</scope>
    <source>
        <strain evidence="8">S2_009_000_R2_76</strain>
    </source>
</reference>
<dbReference type="Pfam" id="PF08281">
    <property type="entry name" value="Sigma70_r4_2"/>
    <property type="match status" value="1"/>
</dbReference>
<dbReference type="InterPro" id="IPR007627">
    <property type="entry name" value="RNA_pol_sigma70_r2"/>
</dbReference>
<keyword evidence="4" id="KW-0238">DNA-binding</keyword>
<dbReference type="GO" id="GO:0003677">
    <property type="term" value="F:DNA binding"/>
    <property type="evidence" value="ECO:0007669"/>
    <property type="project" value="UniProtKB-KW"/>
</dbReference>
<dbReference type="GO" id="GO:0006352">
    <property type="term" value="P:DNA-templated transcription initiation"/>
    <property type="evidence" value="ECO:0007669"/>
    <property type="project" value="InterPro"/>
</dbReference>
<dbReference type="CDD" id="cd06171">
    <property type="entry name" value="Sigma70_r4"/>
    <property type="match status" value="1"/>
</dbReference>
<name>A0A2W5F8K3_9SPHI</name>
<feature type="domain" description="RNA polymerase sigma factor 70 region 4 type 2" evidence="7">
    <location>
        <begin position="134"/>
        <end position="173"/>
    </location>
</feature>
<protein>
    <submittedName>
        <fullName evidence="8">RNA polymerase subunit sigma-24</fullName>
    </submittedName>
</protein>
<accession>A0A2W5F8K3</accession>
<evidence type="ECO:0000259" key="7">
    <source>
        <dbReference type="Pfam" id="PF08281"/>
    </source>
</evidence>
<evidence type="ECO:0000256" key="2">
    <source>
        <dbReference type="ARBA" id="ARBA00023015"/>
    </source>
</evidence>
<evidence type="ECO:0000256" key="3">
    <source>
        <dbReference type="ARBA" id="ARBA00023082"/>
    </source>
</evidence>
<evidence type="ECO:0000256" key="4">
    <source>
        <dbReference type="ARBA" id="ARBA00023125"/>
    </source>
</evidence>
<dbReference type="EMBL" id="QFOI01000062">
    <property type="protein sequence ID" value="PZP50564.1"/>
    <property type="molecule type" value="Genomic_DNA"/>
</dbReference>
<dbReference type="SUPFAM" id="SSF88946">
    <property type="entry name" value="Sigma2 domain of RNA polymerase sigma factors"/>
    <property type="match status" value="1"/>
</dbReference>
<dbReference type="Gene3D" id="1.10.10.10">
    <property type="entry name" value="Winged helix-like DNA-binding domain superfamily/Winged helix DNA-binding domain"/>
    <property type="match status" value="1"/>
</dbReference>
<evidence type="ECO:0000313" key="9">
    <source>
        <dbReference type="Proteomes" id="UP000249645"/>
    </source>
</evidence>
<feature type="domain" description="RNA polymerase sigma-70 region 2" evidence="6">
    <location>
        <begin position="27"/>
        <end position="96"/>
    </location>
</feature>
<keyword evidence="3" id="KW-0731">Sigma factor</keyword>
<dbReference type="InterPro" id="IPR013324">
    <property type="entry name" value="RNA_pol_sigma_r3/r4-like"/>
</dbReference>
<organism evidence="8 9">
    <name type="scientific">Pseudopedobacter saltans</name>
    <dbReference type="NCBI Taxonomy" id="151895"/>
    <lineage>
        <taxon>Bacteria</taxon>
        <taxon>Pseudomonadati</taxon>
        <taxon>Bacteroidota</taxon>
        <taxon>Sphingobacteriia</taxon>
        <taxon>Sphingobacteriales</taxon>
        <taxon>Sphingobacteriaceae</taxon>
        <taxon>Pseudopedobacter</taxon>
    </lineage>
</organism>
<sequence>MSELKVFSDIALIRAFQDGNAKALDKLIDRYKDKLYSTIFFLVKDQWIADDIYQDTFIRIIDTLRFNRYNEQGKFLPWAARIAHNRCIDYFRKQKRQPPIVTSENSEINDIFEMIDSNIDNAEQRMIREQSYGKVYHMLDQLPSDQREVIVLRHFADLSFKEIATLTNCSINTALGRMRYGLINLRKIMVEKSIVL</sequence>
<dbReference type="AlphaFoldDB" id="A0A2W5F8K3"/>
<dbReference type="Pfam" id="PF04542">
    <property type="entry name" value="Sigma70_r2"/>
    <property type="match status" value="1"/>
</dbReference>
<evidence type="ECO:0000256" key="1">
    <source>
        <dbReference type="ARBA" id="ARBA00010641"/>
    </source>
</evidence>
<dbReference type="Gene3D" id="1.10.1740.10">
    <property type="match status" value="1"/>
</dbReference>
<dbReference type="PANTHER" id="PTHR43133:SF8">
    <property type="entry name" value="RNA POLYMERASE SIGMA FACTOR HI_1459-RELATED"/>
    <property type="match status" value="1"/>
</dbReference>
<comment type="similarity">
    <text evidence="1">Belongs to the sigma-70 factor family. ECF subfamily.</text>
</comment>
<dbReference type="InterPro" id="IPR014284">
    <property type="entry name" value="RNA_pol_sigma-70_dom"/>
</dbReference>
<keyword evidence="2" id="KW-0805">Transcription regulation</keyword>
<evidence type="ECO:0000313" key="8">
    <source>
        <dbReference type="EMBL" id="PZP50564.1"/>
    </source>
</evidence>